<dbReference type="Proteomes" id="UP000061603">
    <property type="component" value="Chromosome"/>
</dbReference>
<feature type="signal peptide" evidence="8">
    <location>
        <begin position="1"/>
        <end position="27"/>
    </location>
</feature>
<keyword evidence="3" id="KW-0808">Transferase</keyword>
<evidence type="ECO:0000256" key="5">
    <source>
        <dbReference type="ARBA" id="ARBA00023136"/>
    </source>
</evidence>
<accession>A0A0C5IY11</accession>
<dbReference type="GO" id="GO:0016746">
    <property type="term" value="F:acyltransferase activity"/>
    <property type="evidence" value="ECO:0007669"/>
    <property type="project" value="UniProtKB-KW"/>
</dbReference>
<dbReference type="RefSeq" id="WP_202635797.1">
    <property type="nucleotide sequence ID" value="NZ_CP010554.1"/>
</dbReference>
<keyword evidence="6" id="KW-0998">Cell outer membrane</keyword>
<sequence length="200" mass="22593">MHRFLFLRTLAIASGLLIALPALPALAADTALPSWLDRVVDEVTTTAREGTPEVYLPVHTWHMRWAYTREKIDNFQENTLGLGYGRGRFDEKSNWHGLYAMGFQDSHYKPEWLAGYGWKTYWRLSENARFGLGYTAGFTTRSDLGHYTPVPAILPIGSIDYRETSLEAAYVPGGKGFGNILFFWLKWHPGYPSSTSKAAP</sequence>
<dbReference type="Gene3D" id="2.40.160.20">
    <property type="match status" value="1"/>
</dbReference>
<evidence type="ECO:0000256" key="4">
    <source>
        <dbReference type="ARBA" id="ARBA00022729"/>
    </source>
</evidence>
<evidence type="ECO:0000256" key="7">
    <source>
        <dbReference type="ARBA" id="ARBA00023315"/>
    </source>
</evidence>
<proteinExistence type="inferred from homology"/>
<evidence type="ECO:0000256" key="1">
    <source>
        <dbReference type="ARBA" id="ARBA00004442"/>
    </source>
</evidence>
<comment type="subcellular location">
    <subcellularLocation>
        <location evidence="1">Cell outer membrane</location>
    </subcellularLocation>
</comment>
<evidence type="ECO:0000313" key="10">
    <source>
        <dbReference type="Proteomes" id="UP000061603"/>
    </source>
</evidence>
<keyword evidence="7" id="KW-0012">Acyltransferase</keyword>
<dbReference type="KEGG" id="rbu:PG1C_02075"/>
<dbReference type="InterPro" id="IPR009746">
    <property type="entry name" value="LipidA_acyl_PagP"/>
</dbReference>
<evidence type="ECO:0000256" key="8">
    <source>
        <dbReference type="SAM" id="SignalP"/>
    </source>
</evidence>
<dbReference type="AlphaFoldDB" id="A0A0C5IY11"/>
<dbReference type="HOGENOM" id="CLU_104099_0_0_4"/>
<comment type="similarity">
    <text evidence="2">Belongs to the lipid A palmitoyltransferase family.</text>
</comment>
<evidence type="ECO:0000256" key="3">
    <source>
        <dbReference type="ARBA" id="ARBA00022679"/>
    </source>
</evidence>
<keyword evidence="4 8" id="KW-0732">Signal</keyword>
<dbReference type="GO" id="GO:0009279">
    <property type="term" value="C:cell outer membrane"/>
    <property type="evidence" value="ECO:0007669"/>
    <property type="project" value="UniProtKB-SubCell"/>
</dbReference>
<feature type="chain" id="PRO_5002178605" description="Lipid A palmitoyltransferase PagP" evidence="8">
    <location>
        <begin position="28"/>
        <end position="200"/>
    </location>
</feature>
<reference evidence="9 10" key="1">
    <citation type="journal article" date="2015" name="Genome Announc.">
        <title>Complete Genome Sequence of a Novel Bacterium within the Family Rhodocyclaceae That Degrades Polycyclic Aromatic Hydrocarbons.</title>
        <authorList>
            <person name="Singleton D.R."/>
            <person name="Dickey A.N."/>
            <person name="Scholl E.H."/>
            <person name="Wright F.A."/>
            <person name="Aitken M.D."/>
        </authorList>
    </citation>
    <scope>NUCLEOTIDE SEQUENCE [LARGE SCALE GENOMIC DNA]</scope>
    <source>
        <strain evidence="10">PG1-Ca6</strain>
    </source>
</reference>
<dbReference type="SUPFAM" id="SSF56925">
    <property type="entry name" value="OMPA-like"/>
    <property type="match status" value="1"/>
</dbReference>
<evidence type="ECO:0000256" key="6">
    <source>
        <dbReference type="ARBA" id="ARBA00023237"/>
    </source>
</evidence>
<dbReference type="EMBL" id="CP010554">
    <property type="protein sequence ID" value="AJP47582.1"/>
    <property type="molecule type" value="Genomic_DNA"/>
</dbReference>
<evidence type="ECO:0008006" key="11">
    <source>
        <dbReference type="Google" id="ProtNLM"/>
    </source>
</evidence>
<dbReference type="Pfam" id="PF07017">
    <property type="entry name" value="PagP"/>
    <property type="match status" value="1"/>
</dbReference>
<dbReference type="InterPro" id="IPR011250">
    <property type="entry name" value="OMP/PagP_B-barrel"/>
</dbReference>
<organism evidence="9 10">
    <name type="scientific">Rugosibacter aromaticivorans</name>
    <dbReference type="NCBI Taxonomy" id="1565605"/>
    <lineage>
        <taxon>Bacteria</taxon>
        <taxon>Pseudomonadati</taxon>
        <taxon>Pseudomonadota</taxon>
        <taxon>Betaproteobacteria</taxon>
        <taxon>Nitrosomonadales</taxon>
        <taxon>Sterolibacteriaceae</taxon>
        <taxon>Rugosibacter</taxon>
    </lineage>
</organism>
<gene>
    <name evidence="9" type="ORF">PG1C_02075</name>
</gene>
<evidence type="ECO:0000313" key="9">
    <source>
        <dbReference type="EMBL" id="AJP47582.1"/>
    </source>
</evidence>
<protein>
    <recommendedName>
        <fullName evidence="11">Lipid A palmitoyltransferase PagP</fullName>
    </recommendedName>
</protein>
<keyword evidence="5" id="KW-0472">Membrane</keyword>
<dbReference type="STRING" id="1565605.PG1C_02075"/>
<evidence type="ECO:0000256" key="2">
    <source>
        <dbReference type="ARBA" id="ARBA00006368"/>
    </source>
</evidence>
<keyword evidence="10" id="KW-1185">Reference proteome</keyword>
<name>A0A0C5IY11_9PROT</name>
<dbReference type="NCBIfam" id="NF008271">
    <property type="entry name" value="PRK11045.1"/>
    <property type="match status" value="1"/>
</dbReference>